<sequence>MIWKSSILVAAVTAILTLRTNADYFEPNSTGIKYQNGFERVYIQPFGNHAFRVRASIMREPTGHEWSVLLDPPLEGPGGGQGLNHDLNVPYKGSGTVRNGDLIAQVTGGAISFLRVENNGSTTLLTSEYRDIKSLPARYYTQQFLSNSFAAEFSFSSDPDEQFYGAGQQACCEDNSVNKKGQVIDLINYNSHVTLPVYMSNKVDITAMLPKCL</sequence>
<dbReference type="Gene3D" id="2.60.40.1760">
    <property type="entry name" value="glycosyl hydrolase (family 31)"/>
    <property type="match status" value="1"/>
</dbReference>
<dbReference type="SUPFAM" id="SSF74650">
    <property type="entry name" value="Galactose mutarotase-like"/>
    <property type="match status" value="1"/>
</dbReference>
<keyword evidence="3" id="KW-1185">Reference proteome</keyword>
<dbReference type="GO" id="GO:0005975">
    <property type="term" value="P:carbohydrate metabolic process"/>
    <property type="evidence" value="ECO:0007669"/>
    <property type="project" value="InterPro"/>
</dbReference>
<dbReference type="GO" id="GO:0030246">
    <property type="term" value="F:carbohydrate binding"/>
    <property type="evidence" value="ECO:0007669"/>
    <property type="project" value="InterPro"/>
</dbReference>
<protein>
    <submittedName>
        <fullName evidence="2">Uncharacterized protein</fullName>
    </submittedName>
</protein>
<accession>A0AAW0ECU2</accession>
<dbReference type="Proteomes" id="UP001383192">
    <property type="component" value="Unassembled WGS sequence"/>
</dbReference>
<dbReference type="EMBL" id="JAYKXP010000001">
    <property type="protein sequence ID" value="KAK7062870.1"/>
    <property type="molecule type" value="Genomic_DNA"/>
</dbReference>
<reference evidence="2 3" key="1">
    <citation type="submission" date="2024-01" db="EMBL/GenBank/DDBJ databases">
        <title>A draft genome for a cacao thread blight-causing isolate of Paramarasmius palmivorus.</title>
        <authorList>
            <person name="Baruah I.K."/>
            <person name="Bukari Y."/>
            <person name="Amoako-Attah I."/>
            <person name="Meinhardt L.W."/>
            <person name="Bailey B.A."/>
            <person name="Cohen S.P."/>
        </authorList>
    </citation>
    <scope>NUCLEOTIDE SEQUENCE [LARGE SCALE GENOMIC DNA]</scope>
    <source>
        <strain evidence="2 3">GH-12</strain>
    </source>
</reference>
<keyword evidence="1" id="KW-0732">Signal</keyword>
<dbReference type="GO" id="GO:0003824">
    <property type="term" value="F:catalytic activity"/>
    <property type="evidence" value="ECO:0007669"/>
    <property type="project" value="InterPro"/>
</dbReference>
<proteinExistence type="predicted"/>
<evidence type="ECO:0000313" key="3">
    <source>
        <dbReference type="Proteomes" id="UP001383192"/>
    </source>
</evidence>
<evidence type="ECO:0000256" key="1">
    <source>
        <dbReference type="SAM" id="SignalP"/>
    </source>
</evidence>
<dbReference type="InterPro" id="IPR011013">
    <property type="entry name" value="Gal_mutarotase_sf_dom"/>
</dbReference>
<feature type="chain" id="PRO_5043866666" evidence="1">
    <location>
        <begin position="23"/>
        <end position="213"/>
    </location>
</feature>
<comment type="caution">
    <text evidence="2">The sequence shown here is derived from an EMBL/GenBank/DDBJ whole genome shotgun (WGS) entry which is preliminary data.</text>
</comment>
<organism evidence="2 3">
    <name type="scientific">Paramarasmius palmivorus</name>
    <dbReference type="NCBI Taxonomy" id="297713"/>
    <lineage>
        <taxon>Eukaryota</taxon>
        <taxon>Fungi</taxon>
        <taxon>Dikarya</taxon>
        <taxon>Basidiomycota</taxon>
        <taxon>Agaricomycotina</taxon>
        <taxon>Agaricomycetes</taxon>
        <taxon>Agaricomycetidae</taxon>
        <taxon>Agaricales</taxon>
        <taxon>Marasmiineae</taxon>
        <taxon>Marasmiaceae</taxon>
        <taxon>Paramarasmius</taxon>
    </lineage>
</organism>
<feature type="signal peptide" evidence="1">
    <location>
        <begin position="1"/>
        <end position="22"/>
    </location>
</feature>
<gene>
    <name evidence="2" type="ORF">VNI00_000367</name>
</gene>
<dbReference type="AlphaFoldDB" id="A0AAW0ECU2"/>
<name>A0AAW0ECU2_9AGAR</name>
<evidence type="ECO:0000313" key="2">
    <source>
        <dbReference type="EMBL" id="KAK7062870.1"/>
    </source>
</evidence>